<keyword evidence="1" id="KW-0472">Membrane</keyword>
<proteinExistence type="predicted"/>
<dbReference type="AlphaFoldDB" id="A0A9D2FFV2"/>
<feature type="transmembrane region" description="Helical" evidence="1">
    <location>
        <begin position="44"/>
        <end position="69"/>
    </location>
</feature>
<keyword evidence="1" id="KW-1133">Transmembrane helix</keyword>
<evidence type="ECO:0000313" key="2">
    <source>
        <dbReference type="EMBL" id="HIZ58399.1"/>
    </source>
</evidence>
<dbReference type="EMBL" id="DXBJ01000050">
    <property type="protein sequence ID" value="HIZ58399.1"/>
    <property type="molecule type" value="Genomic_DNA"/>
</dbReference>
<dbReference type="Proteomes" id="UP000824065">
    <property type="component" value="Unassembled WGS sequence"/>
</dbReference>
<protein>
    <submittedName>
        <fullName evidence="2">Regulatory YrvL family protein</fullName>
    </submittedName>
</protein>
<feature type="transmembrane region" description="Helical" evidence="1">
    <location>
        <begin position="81"/>
        <end position="99"/>
    </location>
</feature>
<evidence type="ECO:0000256" key="1">
    <source>
        <dbReference type="SAM" id="Phobius"/>
    </source>
</evidence>
<reference evidence="2" key="1">
    <citation type="journal article" date="2021" name="PeerJ">
        <title>Extensive microbial diversity within the chicken gut microbiome revealed by metagenomics and culture.</title>
        <authorList>
            <person name="Gilroy R."/>
            <person name="Ravi A."/>
            <person name="Getino M."/>
            <person name="Pursley I."/>
            <person name="Horton D.L."/>
            <person name="Alikhan N.F."/>
            <person name="Baker D."/>
            <person name="Gharbi K."/>
            <person name="Hall N."/>
            <person name="Watson M."/>
            <person name="Adriaenssens E.M."/>
            <person name="Foster-Nyarko E."/>
            <person name="Jarju S."/>
            <person name="Secka A."/>
            <person name="Antonio M."/>
            <person name="Oren A."/>
            <person name="Chaudhuri R.R."/>
            <person name="La Ragione R."/>
            <person name="Hildebrand F."/>
            <person name="Pallen M.J."/>
        </authorList>
    </citation>
    <scope>NUCLEOTIDE SEQUENCE</scope>
    <source>
        <strain evidence="2">ChiBcec16-3735</strain>
    </source>
</reference>
<keyword evidence="1" id="KW-0812">Transmembrane</keyword>
<comment type="caution">
    <text evidence="2">The sequence shown here is derived from an EMBL/GenBank/DDBJ whole genome shotgun (WGS) entry which is preliminary data.</text>
</comment>
<dbReference type="Pfam" id="PF14184">
    <property type="entry name" value="YrvL"/>
    <property type="match status" value="1"/>
</dbReference>
<evidence type="ECO:0000313" key="3">
    <source>
        <dbReference type="Proteomes" id="UP000824065"/>
    </source>
</evidence>
<reference evidence="2" key="2">
    <citation type="submission" date="2021-04" db="EMBL/GenBank/DDBJ databases">
        <authorList>
            <person name="Gilroy R."/>
        </authorList>
    </citation>
    <scope>NUCLEOTIDE SEQUENCE</scope>
    <source>
        <strain evidence="2">ChiBcec16-3735</strain>
    </source>
</reference>
<sequence length="133" mass="13841">MKKFDRVTVLLGVGLILALLAGLSLVAGGFMKLFGFTYDSVGSLVLYFVAASVLSAVFGEVFSALPKVLYAMGKVNRAEGVILYLVLDTLVTAAGLGVVDHWMPSVAATDKAIVAVSLLFALPGLGDFGKGKK</sequence>
<name>A0A9D2FFV2_9FIRM</name>
<gene>
    <name evidence="2" type="ORF">H9725_07455</name>
</gene>
<accession>A0A9D2FFV2</accession>
<feature type="transmembrane region" description="Helical" evidence="1">
    <location>
        <begin position="111"/>
        <end position="129"/>
    </location>
</feature>
<dbReference type="InterPro" id="IPR025912">
    <property type="entry name" value="YrvL"/>
</dbReference>
<organism evidence="2 3">
    <name type="scientific">Candidatus Faecalibacterium gallistercoris</name>
    <dbReference type="NCBI Taxonomy" id="2838579"/>
    <lineage>
        <taxon>Bacteria</taxon>
        <taxon>Bacillati</taxon>
        <taxon>Bacillota</taxon>
        <taxon>Clostridia</taxon>
        <taxon>Eubacteriales</taxon>
        <taxon>Oscillospiraceae</taxon>
        <taxon>Faecalibacterium</taxon>
    </lineage>
</organism>